<accession>A0A4D7K4N4</accession>
<organism evidence="1 2">
    <name type="scientific">Mangrovivirga cuniculi</name>
    <dbReference type="NCBI Taxonomy" id="2715131"/>
    <lineage>
        <taxon>Bacteria</taxon>
        <taxon>Pseudomonadati</taxon>
        <taxon>Bacteroidota</taxon>
        <taxon>Cytophagia</taxon>
        <taxon>Cytophagales</taxon>
        <taxon>Mangrovivirgaceae</taxon>
        <taxon>Mangrovivirga</taxon>
    </lineage>
</organism>
<reference evidence="1 2" key="1">
    <citation type="submission" date="2018-04" db="EMBL/GenBank/DDBJ databases">
        <title>Complete genome uncultured novel isolate.</title>
        <authorList>
            <person name="Merlino G."/>
        </authorList>
    </citation>
    <scope>NUCLEOTIDE SEQUENCE [LARGE SCALE GENOMIC DNA]</scope>
    <source>
        <strain evidence="2">R1DC9</strain>
    </source>
</reference>
<evidence type="ECO:0000313" key="1">
    <source>
        <dbReference type="EMBL" id="QCK15794.1"/>
    </source>
</evidence>
<name>A0A4D7K4N4_9BACT</name>
<dbReference type="Pfam" id="PF07308">
    <property type="entry name" value="DUF1456"/>
    <property type="match status" value="2"/>
</dbReference>
<dbReference type="InterPro" id="IPR009921">
    <property type="entry name" value="YehS-like"/>
</dbReference>
<dbReference type="EMBL" id="CP028923">
    <property type="protein sequence ID" value="QCK15794.1"/>
    <property type="molecule type" value="Genomic_DNA"/>
</dbReference>
<sequence length="152" mass="17814">MTNNDILRRLRYTFDLNDHQVIEIFELAQYSVNRSEVVNWMLKEEDEYFQPMSDKELALFLNGLINLKRGVKDGPQHEAEDFLNNNLILRKLRIALNLKDTDMLEILNLANFSIGKHELSAFFRKPGQGQYKPAGDQVLRKFLKGLQLKYRG</sequence>
<dbReference type="PANTHER" id="PTHR37805:SF1">
    <property type="entry name" value="CYTOPLASMIC PROTEIN"/>
    <property type="match status" value="1"/>
</dbReference>
<dbReference type="Proteomes" id="UP000298616">
    <property type="component" value="Chromosome"/>
</dbReference>
<proteinExistence type="predicted"/>
<dbReference type="AlphaFoldDB" id="A0A4D7K4N4"/>
<dbReference type="RefSeq" id="WP_137091389.1">
    <property type="nucleotide sequence ID" value="NZ_CP028923.1"/>
</dbReference>
<dbReference type="OrthoDB" id="9788465at2"/>
<dbReference type="PANTHER" id="PTHR37805">
    <property type="entry name" value="CYTOPLASMIC PROTEIN-RELATED"/>
    <property type="match status" value="1"/>
</dbReference>
<gene>
    <name evidence="1" type="ORF">DCC35_14080</name>
</gene>
<dbReference type="KEGG" id="fpf:DCC35_14080"/>
<evidence type="ECO:0000313" key="2">
    <source>
        <dbReference type="Proteomes" id="UP000298616"/>
    </source>
</evidence>
<protein>
    <submittedName>
        <fullName evidence="1">DUF1456 domain-containing protein</fullName>
    </submittedName>
</protein>
<keyword evidence="2" id="KW-1185">Reference proteome</keyword>